<proteinExistence type="predicted"/>
<name>A0A4C1VMZ8_EUMVA</name>
<protein>
    <submittedName>
        <fullName evidence="1">Uncharacterized protein</fullName>
    </submittedName>
</protein>
<organism evidence="1 2">
    <name type="scientific">Eumeta variegata</name>
    <name type="common">Bagworm moth</name>
    <name type="synonym">Eumeta japonica</name>
    <dbReference type="NCBI Taxonomy" id="151549"/>
    <lineage>
        <taxon>Eukaryota</taxon>
        <taxon>Metazoa</taxon>
        <taxon>Ecdysozoa</taxon>
        <taxon>Arthropoda</taxon>
        <taxon>Hexapoda</taxon>
        <taxon>Insecta</taxon>
        <taxon>Pterygota</taxon>
        <taxon>Neoptera</taxon>
        <taxon>Endopterygota</taxon>
        <taxon>Lepidoptera</taxon>
        <taxon>Glossata</taxon>
        <taxon>Ditrysia</taxon>
        <taxon>Tineoidea</taxon>
        <taxon>Psychidae</taxon>
        <taxon>Oiketicinae</taxon>
        <taxon>Eumeta</taxon>
    </lineage>
</organism>
<dbReference type="AlphaFoldDB" id="A0A4C1VMZ8"/>
<sequence length="98" mass="10599">MLCQGSKKSGAGARAAAAFAHSRALQWTSVEHGLGAVFYSIFSPFLYHEPHSADAVFGPRQRRTSLMQIFSQISASTFELIEPVLSKRGKPARDGTSS</sequence>
<keyword evidence="2" id="KW-1185">Reference proteome</keyword>
<gene>
    <name evidence="1" type="ORF">EVAR_33646_1</name>
</gene>
<dbReference type="Proteomes" id="UP000299102">
    <property type="component" value="Unassembled WGS sequence"/>
</dbReference>
<dbReference type="EMBL" id="BGZK01000376">
    <property type="protein sequence ID" value="GBP40073.1"/>
    <property type="molecule type" value="Genomic_DNA"/>
</dbReference>
<evidence type="ECO:0000313" key="2">
    <source>
        <dbReference type="Proteomes" id="UP000299102"/>
    </source>
</evidence>
<comment type="caution">
    <text evidence="1">The sequence shown here is derived from an EMBL/GenBank/DDBJ whole genome shotgun (WGS) entry which is preliminary data.</text>
</comment>
<reference evidence="1 2" key="1">
    <citation type="journal article" date="2019" name="Commun. Biol.">
        <title>The bagworm genome reveals a unique fibroin gene that provides high tensile strength.</title>
        <authorList>
            <person name="Kono N."/>
            <person name="Nakamura H."/>
            <person name="Ohtoshi R."/>
            <person name="Tomita M."/>
            <person name="Numata K."/>
            <person name="Arakawa K."/>
        </authorList>
    </citation>
    <scope>NUCLEOTIDE SEQUENCE [LARGE SCALE GENOMIC DNA]</scope>
</reference>
<evidence type="ECO:0000313" key="1">
    <source>
        <dbReference type="EMBL" id="GBP40073.1"/>
    </source>
</evidence>
<accession>A0A4C1VMZ8</accession>